<comment type="cofactor">
    <cofactor evidence="6">
        <name>FAD</name>
        <dbReference type="ChEBI" id="CHEBI:57692"/>
    </cofactor>
    <text evidence="6">Binds 1 FAD per subunit.</text>
</comment>
<dbReference type="Pfam" id="PF03441">
    <property type="entry name" value="FAD_binding_7"/>
    <property type="match status" value="1"/>
</dbReference>
<evidence type="ECO:0000256" key="6">
    <source>
        <dbReference type="PIRSR" id="PIRSR602081-1"/>
    </source>
</evidence>
<dbReference type="InParanoid" id="B3RK18"/>
<dbReference type="Gene3D" id="1.25.40.80">
    <property type="match status" value="1"/>
</dbReference>
<feature type="binding site" evidence="6">
    <location>
        <position position="284"/>
    </location>
    <ligand>
        <name>FAD</name>
        <dbReference type="ChEBI" id="CHEBI:57692"/>
    </ligand>
</feature>
<dbReference type="Gene3D" id="1.10.579.10">
    <property type="entry name" value="DNA Cyclobutane Dipyrimidine Photolyase, subunit A, domain 3"/>
    <property type="match status" value="1"/>
</dbReference>
<keyword evidence="5" id="KW-0157">Chromophore</keyword>
<evidence type="ECO:0000256" key="7">
    <source>
        <dbReference type="SAM" id="MobiDB-lite"/>
    </source>
</evidence>
<feature type="domain" description="Photolyase/cryptochrome alpha/beta" evidence="8">
    <location>
        <begin position="7"/>
        <end position="136"/>
    </location>
</feature>
<dbReference type="GO" id="GO:0071949">
    <property type="term" value="F:FAD binding"/>
    <property type="evidence" value="ECO:0000318"/>
    <property type="project" value="GO_Central"/>
</dbReference>
<protein>
    <recommendedName>
        <fullName evidence="8">Photolyase/cryptochrome alpha/beta domain-containing protein</fullName>
    </recommendedName>
</protein>
<dbReference type="PROSITE" id="PS00691">
    <property type="entry name" value="DNA_PHOTOLYASES_1_2"/>
    <property type="match status" value="1"/>
</dbReference>
<dbReference type="PANTHER" id="PTHR11455:SF18">
    <property type="entry name" value="SI:CH1073-390K14.1"/>
    <property type="match status" value="1"/>
</dbReference>
<dbReference type="InterPro" id="IPR005101">
    <property type="entry name" value="Cryptochr/Photolyase_FAD-bd"/>
</dbReference>
<dbReference type="InterPro" id="IPR036134">
    <property type="entry name" value="Crypto/Photolyase_FAD-like_sf"/>
</dbReference>
<gene>
    <name evidence="9" type="ORF">TRIADDRAFT_18352</name>
</gene>
<reference evidence="9 10" key="1">
    <citation type="journal article" date="2008" name="Nature">
        <title>The Trichoplax genome and the nature of placozoans.</title>
        <authorList>
            <person name="Srivastava M."/>
            <person name="Begovic E."/>
            <person name="Chapman J."/>
            <person name="Putnam N.H."/>
            <person name="Hellsten U."/>
            <person name="Kawashima T."/>
            <person name="Kuo A."/>
            <person name="Mitros T."/>
            <person name="Salamov A."/>
            <person name="Carpenter M.L."/>
            <person name="Signorovitch A.Y."/>
            <person name="Moreno M.A."/>
            <person name="Kamm K."/>
            <person name="Grimwood J."/>
            <person name="Schmutz J."/>
            <person name="Shapiro H."/>
            <person name="Grigoriev I.V."/>
            <person name="Buss L.W."/>
            <person name="Schierwater B."/>
            <person name="Dellaporta S.L."/>
            <person name="Rokhsar D.S."/>
        </authorList>
    </citation>
    <scope>NUCLEOTIDE SEQUENCE [LARGE SCALE GENOMIC DNA]</scope>
    <source>
        <strain evidence="9 10">Grell-BS-1999</strain>
    </source>
</reference>
<dbReference type="GO" id="GO:0043153">
    <property type="term" value="P:entrainment of circadian clock by photoperiod"/>
    <property type="evidence" value="ECO:0000318"/>
    <property type="project" value="GO_Central"/>
</dbReference>
<proteinExistence type="inferred from homology"/>
<evidence type="ECO:0000256" key="3">
    <source>
        <dbReference type="ARBA" id="ARBA00022630"/>
    </source>
</evidence>
<dbReference type="Proteomes" id="UP000009022">
    <property type="component" value="Unassembled WGS sequence"/>
</dbReference>
<dbReference type="GO" id="GO:0006950">
    <property type="term" value="P:response to stress"/>
    <property type="evidence" value="ECO:0007669"/>
    <property type="project" value="UniProtKB-ARBA"/>
</dbReference>
<keyword evidence="3 6" id="KW-0285">Flavoprotein</keyword>
<feature type="binding site" evidence="6">
    <location>
        <begin position="243"/>
        <end position="247"/>
    </location>
    <ligand>
        <name>FAD</name>
        <dbReference type="ChEBI" id="CHEBI:57692"/>
    </ligand>
</feature>
<feature type="binding site" evidence="6">
    <location>
        <position position="231"/>
    </location>
    <ligand>
        <name>FAD</name>
        <dbReference type="ChEBI" id="CHEBI:57692"/>
    </ligand>
</feature>
<dbReference type="InterPro" id="IPR014729">
    <property type="entry name" value="Rossmann-like_a/b/a_fold"/>
</dbReference>
<feature type="binding site" evidence="6">
    <location>
        <begin position="384"/>
        <end position="386"/>
    </location>
    <ligand>
        <name>FAD</name>
        <dbReference type="ChEBI" id="CHEBI:57692"/>
    </ligand>
</feature>
<evidence type="ECO:0000256" key="1">
    <source>
        <dbReference type="ARBA" id="ARBA00001932"/>
    </source>
</evidence>
<sequence length="503" mass="58227">MSSSKIPCTLVWLRQDLRLIDNPALFHAAKRGQLITVYIFDEDCSGKRRTGQACLWWLYHSLKSLRNQLSQWNIPLIVKSGKDAFTILKELLDSYNADAIYWNRCYEPFEYNRDCSIEEKLKMENVTVETYQDRVLFEPWTIKTAKGGPVQIYVHFWNQCLSLPQPRKPYDKPKFKNQTGCQSKCDEPAVWQRLAKLSQDMPMKLQDFWHPGEEQAISKLKSFIKNSLNAYAEKSQCLRLNTTSNLSPYLHFGEISPFTVWHSVRHASSSAEPPAVKSESLKQYLRSLGWREYTCHLLFHYPDLPQKCFRSSFEQLKLQVDPVKLQSWQQGNTGYPVVDAGMRQLSVAGIMPNRLRMIVASFLIKHLLVPWQKGEEWFWSKLIDADLAQNAFNWQWAAGSGPNACPYFRVFNPITQGEKFDADGYYVRKWIPELAALPNAYIHKPWEAPSTVLKKANIVLGKTYPRPIVQHKAARELALATFGQTKRKQEPPTSNSNKRVKEE</sequence>
<keyword evidence="4 6" id="KW-0274">FAD</keyword>
<dbReference type="AlphaFoldDB" id="B3RK18"/>
<comment type="similarity">
    <text evidence="2">Belongs to the DNA photolyase class-1 family.</text>
</comment>
<evidence type="ECO:0000313" key="9">
    <source>
        <dbReference type="EMBL" id="EDV28557.1"/>
    </source>
</evidence>
<dbReference type="GO" id="GO:0005737">
    <property type="term" value="C:cytoplasm"/>
    <property type="evidence" value="ECO:0000318"/>
    <property type="project" value="GO_Central"/>
</dbReference>
<feature type="region of interest" description="Disordered" evidence="7">
    <location>
        <begin position="481"/>
        <end position="503"/>
    </location>
</feature>
<dbReference type="RefSeq" id="XP_002107759.1">
    <property type="nucleotide sequence ID" value="XM_002107723.1"/>
</dbReference>
<dbReference type="KEGG" id="tad:TRIADDRAFT_18352"/>
<dbReference type="GO" id="GO:0005634">
    <property type="term" value="C:nucleus"/>
    <property type="evidence" value="ECO:0000318"/>
    <property type="project" value="GO_Central"/>
</dbReference>
<keyword evidence="10" id="KW-1185">Reference proteome</keyword>
<dbReference type="InterPro" id="IPR036155">
    <property type="entry name" value="Crypto/Photolyase_N_sf"/>
</dbReference>
<dbReference type="GO" id="GO:0032922">
    <property type="term" value="P:circadian regulation of gene expression"/>
    <property type="evidence" value="ECO:0000318"/>
    <property type="project" value="GO_Central"/>
</dbReference>
<dbReference type="Pfam" id="PF00875">
    <property type="entry name" value="DNA_photolyase"/>
    <property type="match status" value="1"/>
</dbReference>
<comment type="cofactor">
    <cofactor evidence="1">
        <name>(6R)-5,10-methylene-5,6,7,8-tetrahydrofolate</name>
        <dbReference type="ChEBI" id="CHEBI:15636"/>
    </cofactor>
</comment>
<dbReference type="EMBL" id="DS985241">
    <property type="protein sequence ID" value="EDV28557.1"/>
    <property type="molecule type" value="Genomic_DNA"/>
</dbReference>
<dbReference type="PANTHER" id="PTHR11455">
    <property type="entry name" value="CRYPTOCHROME"/>
    <property type="match status" value="1"/>
</dbReference>
<dbReference type="STRING" id="10228.B3RK18"/>
<accession>B3RK18</accession>
<dbReference type="GO" id="GO:0003677">
    <property type="term" value="F:DNA binding"/>
    <property type="evidence" value="ECO:0000318"/>
    <property type="project" value="GO_Central"/>
</dbReference>
<name>B3RK18_TRIAD</name>
<dbReference type="FunCoup" id="B3RK18">
    <property type="interactions" value="964"/>
</dbReference>
<dbReference type="InterPro" id="IPR002081">
    <property type="entry name" value="Cryptochrome/DNA_photolyase_1"/>
</dbReference>
<dbReference type="FunFam" id="1.10.579.10:FF:000003">
    <property type="entry name" value="Deoxyribodipyrimidine photo-lyase"/>
    <property type="match status" value="1"/>
</dbReference>
<evidence type="ECO:0000259" key="8">
    <source>
        <dbReference type="PROSITE" id="PS51645"/>
    </source>
</evidence>
<dbReference type="PROSITE" id="PS00394">
    <property type="entry name" value="DNA_PHOTOLYASES_1_1"/>
    <property type="match status" value="1"/>
</dbReference>
<dbReference type="eggNOG" id="KOG0133">
    <property type="taxonomic scope" value="Eukaryota"/>
</dbReference>
<dbReference type="CTD" id="6748974"/>
<dbReference type="OMA" id="ETLIDWD"/>
<dbReference type="GeneID" id="6748974"/>
<evidence type="ECO:0000256" key="4">
    <source>
        <dbReference type="ARBA" id="ARBA00022827"/>
    </source>
</evidence>
<dbReference type="GO" id="GO:0006139">
    <property type="term" value="P:nucleobase-containing compound metabolic process"/>
    <property type="evidence" value="ECO:0007669"/>
    <property type="project" value="UniProtKB-ARBA"/>
</dbReference>
<evidence type="ECO:0000256" key="5">
    <source>
        <dbReference type="ARBA" id="ARBA00022991"/>
    </source>
</evidence>
<dbReference type="SUPFAM" id="SSF52425">
    <property type="entry name" value="Cryptochrome/photolyase, N-terminal domain"/>
    <property type="match status" value="1"/>
</dbReference>
<dbReference type="SUPFAM" id="SSF48173">
    <property type="entry name" value="Cryptochrome/photolyase FAD-binding domain"/>
    <property type="match status" value="1"/>
</dbReference>
<dbReference type="InterPro" id="IPR006050">
    <property type="entry name" value="DNA_photolyase_N"/>
</dbReference>
<dbReference type="Gene3D" id="3.40.50.620">
    <property type="entry name" value="HUPs"/>
    <property type="match status" value="1"/>
</dbReference>
<dbReference type="HOGENOM" id="CLU_010348_2_2_1"/>
<dbReference type="InterPro" id="IPR018394">
    <property type="entry name" value="DNA_photolyase_1_CS_C"/>
</dbReference>
<evidence type="ECO:0000256" key="2">
    <source>
        <dbReference type="ARBA" id="ARBA00005862"/>
    </source>
</evidence>
<evidence type="ECO:0000313" key="10">
    <source>
        <dbReference type="Proteomes" id="UP000009022"/>
    </source>
</evidence>
<organism evidence="9 10">
    <name type="scientific">Trichoplax adhaerens</name>
    <name type="common">Trichoplax reptans</name>
    <dbReference type="NCBI Taxonomy" id="10228"/>
    <lineage>
        <taxon>Eukaryota</taxon>
        <taxon>Metazoa</taxon>
        <taxon>Placozoa</taxon>
        <taxon>Uniplacotomia</taxon>
        <taxon>Trichoplacea</taxon>
        <taxon>Trichoplacidae</taxon>
        <taxon>Trichoplax</taxon>
    </lineage>
</organism>
<dbReference type="PROSITE" id="PS51645">
    <property type="entry name" value="PHR_CRY_ALPHA_BETA"/>
    <property type="match status" value="1"/>
</dbReference>
<dbReference type="GO" id="GO:0003904">
    <property type="term" value="F:deoxyribodipyrimidine photo-lyase activity"/>
    <property type="evidence" value="ECO:0000318"/>
    <property type="project" value="GO_Central"/>
</dbReference>
<dbReference type="OrthoDB" id="435881at2759"/>
<dbReference type="PRINTS" id="PR00147">
    <property type="entry name" value="DNAPHOTLYASE"/>
</dbReference>
<dbReference type="PhylomeDB" id="B3RK18"/>